<dbReference type="Proteomes" id="UP000030706">
    <property type="component" value="Unassembled WGS sequence"/>
</dbReference>
<evidence type="ECO:0000256" key="1">
    <source>
        <dbReference type="ARBA" id="ARBA00008072"/>
    </source>
</evidence>
<evidence type="ECO:0000256" key="2">
    <source>
        <dbReference type="ARBA" id="ARBA00011245"/>
    </source>
</evidence>
<dbReference type="InterPro" id="IPR047122">
    <property type="entry name" value="Trans-enoyl_RdTase-like"/>
</dbReference>
<feature type="domain" description="Enoyl reductase (ER)" evidence="4">
    <location>
        <begin position="14"/>
        <end position="313"/>
    </location>
</feature>
<dbReference type="STRING" id="1043002.A0A074X5W0"/>
<dbReference type="RefSeq" id="XP_029755301.1">
    <property type="nucleotide sequence ID" value="XM_029909480.1"/>
</dbReference>
<keyword evidence="6" id="KW-1185">Reference proteome</keyword>
<protein>
    <submittedName>
        <fullName evidence="5">GroES-like protein</fullName>
    </submittedName>
</protein>
<dbReference type="InterPro" id="IPR011032">
    <property type="entry name" value="GroES-like_sf"/>
</dbReference>
<dbReference type="OrthoDB" id="10257049at2759"/>
<dbReference type="Gene3D" id="3.90.180.10">
    <property type="entry name" value="Medium-chain alcohol dehydrogenases, catalytic domain"/>
    <property type="match status" value="1"/>
</dbReference>
<evidence type="ECO:0000313" key="5">
    <source>
        <dbReference type="EMBL" id="KEQ79114.1"/>
    </source>
</evidence>
<comment type="subunit">
    <text evidence="2">Monomer.</text>
</comment>
<organism evidence="5 6">
    <name type="scientific">Aureobasidium pullulans EXF-150</name>
    <dbReference type="NCBI Taxonomy" id="1043002"/>
    <lineage>
        <taxon>Eukaryota</taxon>
        <taxon>Fungi</taxon>
        <taxon>Dikarya</taxon>
        <taxon>Ascomycota</taxon>
        <taxon>Pezizomycotina</taxon>
        <taxon>Dothideomycetes</taxon>
        <taxon>Dothideomycetidae</taxon>
        <taxon>Dothideales</taxon>
        <taxon>Saccotheciaceae</taxon>
        <taxon>Aureobasidium</taxon>
    </lineage>
</organism>
<keyword evidence="3" id="KW-0560">Oxidoreductase</keyword>
<dbReference type="PANTHER" id="PTHR45348:SF2">
    <property type="entry name" value="ZINC-TYPE ALCOHOL DEHYDROGENASE-LIKE PROTEIN C2E1P3.01"/>
    <property type="match status" value="1"/>
</dbReference>
<dbReference type="EMBL" id="KL585009">
    <property type="protein sequence ID" value="KEQ79114.1"/>
    <property type="molecule type" value="Genomic_DNA"/>
</dbReference>
<dbReference type="InterPro" id="IPR020843">
    <property type="entry name" value="ER"/>
</dbReference>
<sequence length="315" mass="33457">MAQHPENQAAWLNASKSALEVGPAPYTHPGPDQLVIRNAAIGINPIDWLKQSLGEGILPHIRYPTIFGEDIAGTVVATGEGVTRFHVGDRVFALYTIAREWLTCPLPASISFEQGCALPLALIVAGLGLFGKEYLGLDLPTVLARPKDEIRPGAIIIAGGASAVGGTAVQLASQAGYEVISTSSLKNFDLVKSLAVHGRELVGAFSLGDGIADYLADVLNSHEGPVNKFIARAEGKHDVLEEGDVVVKFILISPQVIGPDTPLRPIFEDYLPKALDGQFVPRPTPEVVGKGLDQIQNAMDVLRKGVSAKKIVVQL</sequence>
<evidence type="ECO:0000256" key="3">
    <source>
        <dbReference type="ARBA" id="ARBA00023002"/>
    </source>
</evidence>
<dbReference type="AlphaFoldDB" id="A0A074X5W0"/>
<accession>A0A074X5W0</accession>
<evidence type="ECO:0000259" key="4">
    <source>
        <dbReference type="SMART" id="SM00829"/>
    </source>
</evidence>
<dbReference type="SUPFAM" id="SSF50129">
    <property type="entry name" value="GroES-like"/>
    <property type="match status" value="1"/>
</dbReference>
<proteinExistence type="inferred from homology"/>
<dbReference type="GO" id="GO:0016651">
    <property type="term" value="F:oxidoreductase activity, acting on NAD(P)H"/>
    <property type="evidence" value="ECO:0007669"/>
    <property type="project" value="InterPro"/>
</dbReference>
<dbReference type="GeneID" id="40751786"/>
<dbReference type="SUPFAM" id="SSF51735">
    <property type="entry name" value="NAD(P)-binding Rossmann-fold domains"/>
    <property type="match status" value="1"/>
</dbReference>
<comment type="similarity">
    <text evidence="1">Belongs to the zinc-containing alcohol dehydrogenase family.</text>
</comment>
<dbReference type="Gene3D" id="3.40.50.720">
    <property type="entry name" value="NAD(P)-binding Rossmann-like Domain"/>
    <property type="match status" value="1"/>
</dbReference>
<name>A0A074X5W0_AURPU</name>
<dbReference type="PANTHER" id="PTHR45348">
    <property type="entry name" value="HYPOTHETICAL OXIDOREDUCTASE (EUROFUNG)"/>
    <property type="match status" value="1"/>
</dbReference>
<dbReference type="SMART" id="SM00829">
    <property type="entry name" value="PKS_ER"/>
    <property type="match status" value="1"/>
</dbReference>
<gene>
    <name evidence="5" type="ORF">M438DRAFT_400756</name>
</gene>
<dbReference type="InterPro" id="IPR013154">
    <property type="entry name" value="ADH-like_N"/>
</dbReference>
<evidence type="ECO:0000313" key="6">
    <source>
        <dbReference type="Proteomes" id="UP000030706"/>
    </source>
</evidence>
<dbReference type="Pfam" id="PF08240">
    <property type="entry name" value="ADH_N"/>
    <property type="match status" value="1"/>
</dbReference>
<dbReference type="InterPro" id="IPR036291">
    <property type="entry name" value="NAD(P)-bd_dom_sf"/>
</dbReference>
<dbReference type="CDD" id="cd08249">
    <property type="entry name" value="enoyl_reductase_like"/>
    <property type="match status" value="1"/>
</dbReference>
<reference evidence="5 6" key="1">
    <citation type="journal article" date="2014" name="BMC Genomics">
        <title>Genome sequencing of four Aureobasidium pullulans varieties: biotechnological potential, stress tolerance, and description of new species.</title>
        <authorList>
            <person name="Gostin Ar C."/>
            <person name="Ohm R.A."/>
            <person name="Kogej T."/>
            <person name="Sonjak S."/>
            <person name="Turk M."/>
            <person name="Zajc J."/>
            <person name="Zalar P."/>
            <person name="Grube M."/>
            <person name="Sun H."/>
            <person name="Han J."/>
            <person name="Sharma A."/>
            <person name="Chiniquy J."/>
            <person name="Ngan C.Y."/>
            <person name="Lipzen A."/>
            <person name="Barry K."/>
            <person name="Grigoriev I.V."/>
            <person name="Gunde-Cimerman N."/>
        </authorList>
    </citation>
    <scope>NUCLEOTIDE SEQUENCE [LARGE SCALE GENOMIC DNA]</scope>
    <source>
        <strain evidence="5 6">EXF-150</strain>
    </source>
</reference>
<dbReference type="HOGENOM" id="CLU_026673_16_5_1"/>